<accession>A0A4V0KLX6</accession>
<feature type="domain" description="Coatomer beta subunit C-terminal" evidence="12">
    <location>
        <begin position="995"/>
        <end position="1106"/>
    </location>
</feature>
<name>A0A4V0KLX6_PLAYE</name>
<evidence type="ECO:0000256" key="3">
    <source>
        <dbReference type="ARBA" id="ARBA00022448"/>
    </source>
</evidence>
<keyword evidence="4" id="KW-0963">Cytoplasm</keyword>
<keyword evidence="5" id="KW-0677">Repeat</keyword>
<dbReference type="InterPro" id="IPR029446">
    <property type="entry name" value="COPB1_appendage_platform_dom"/>
</dbReference>
<dbReference type="VEuPathDB" id="PlasmoDB:Py17XNL_001002217"/>
<dbReference type="RefSeq" id="XP_729000.1">
    <property type="nucleotide sequence ID" value="XM_723907.1"/>
</dbReference>
<dbReference type="GO" id="GO:0006886">
    <property type="term" value="P:intracellular protein transport"/>
    <property type="evidence" value="ECO:0007669"/>
    <property type="project" value="InterPro"/>
</dbReference>
<feature type="domain" description="Coatomer beta subunit appendage platform" evidence="13">
    <location>
        <begin position="1114"/>
        <end position="1274"/>
    </location>
</feature>
<evidence type="ECO:0000256" key="2">
    <source>
        <dbReference type="ARBA" id="ARBA00004347"/>
    </source>
</evidence>
<protein>
    <submittedName>
        <fullName evidence="14">Coatomer subunit beta, putative</fullName>
    </submittedName>
</protein>
<dbReference type="InterPro" id="IPR011710">
    <property type="entry name" value="Coatomer_bsu_C"/>
</dbReference>
<dbReference type="VEuPathDB" id="PlasmoDB:PY17X_1016400"/>
<keyword evidence="3" id="KW-0813">Transport</keyword>
<dbReference type="GO" id="GO:0005198">
    <property type="term" value="F:structural molecule activity"/>
    <property type="evidence" value="ECO:0007669"/>
    <property type="project" value="InterPro"/>
</dbReference>
<comment type="subcellular location">
    <subcellularLocation>
        <location evidence="2">Cytoplasmic vesicle</location>
        <location evidence="2">COPI-coated vesicle membrane</location>
        <topology evidence="2">Peripheral membrane protein</topology>
        <orientation evidence="2">Cytoplasmic side</orientation>
    </subcellularLocation>
    <subcellularLocation>
        <location evidence="1">Golgi apparatus membrane</location>
        <topology evidence="1">Peripheral membrane protein</topology>
        <orientation evidence="1">Cytoplasmic side</orientation>
    </subcellularLocation>
</comment>
<evidence type="ECO:0000259" key="11">
    <source>
        <dbReference type="Pfam" id="PF01602"/>
    </source>
</evidence>
<evidence type="ECO:0000256" key="5">
    <source>
        <dbReference type="ARBA" id="ARBA00022737"/>
    </source>
</evidence>
<dbReference type="EMBL" id="LM993664">
    <property type="protein sequence ID" value="VTZ78898.1"/>
    <property type="molecule type" value="Genomic_DNA"/>
</dbReference>
<keyword evidence="7" id="KW-0653">Protein transport</keyword>
<proteinExistence type="predicted"/>
<keyword evidence="6" id="KW-0931">ER-Golgi transport</keyword>
<evidence type="ECO:0000256" key="6">
    <source>
        <dbReference type="ARBA" id="ARBA00022892"/>
    </source>
</evidence>
<dbReference type="Pfam" id="PF07718">
    <property type="entry name" value="Coatamer_beta_C"/>
    <property type="match status" value="1"/>
</dbReference>
<dbReference type="Gene3D" id="1.25.10.10">
    <property type="entry name" value="Leucine-rich Repeat Variant"/>
    <property type="match status" value="1"/>
</dbReference>
<dbReference type="VEuPathDB" id="PlasmoDB:PYYM_1016400"/>
<dbReference type="KEGG" id="pyo:PY17X_1016400"/>
<dbReference type="Proteomes" id="UP000072874">
    <property type="component" value="Chromosome 10"/>
</dbReference>
<dbReference type="PANTHER" id="PTHR10635:SF0">
    <property type="entry name" value="COATOMER SUBUNIT BETA"/>
    <property type="match status" value="1"/>
</dbReference>
<evidence type="ECO:0000313" key="14">
    <source>
        <dbReference type="EMBL" id="VTZ78898.1"/>
    </source>
</evidence>
<evidence type="ECO:0000256" key="10">
    <source>
        <dbReference type="ARBA" id="ARBA00023329"/>
    </source>
</evidence>
<dbReference type="GeneID" id="3801549"/>
<dbReference type="OMA" id="IYKNFDW"/>
<dbReference type="InterPro" id="IPR011989">
    <property type="entry name" value="ARM-like"/>
</dbReference>
<sequence length="1286" mass="148477">MGTLDLENNCTLYICTDNCEIPSVSEIQKKLESQNVDNKIEGMENLIFNIIQGEPYGNLLMYVIRFIVPHKDHRLKKMCHIFFEVVDKCNNDGNLKEEMILVCNALRNDLISPNEYVRGSTLRLLSKIKYLKILDPLIEAITKNLNHSHSYVRKNAISCIHTIIKNHGIDVIPNAVKEVEKILFLETDISTKRSALSMLIDIDPLTTLKYILSLNDQLYDTADVMLLEVIQLFKKLFIPQIFDDSCLKINGNKDMDDDICSQYDSEKDDDYCEDDENEFDYSQNDLSGYAQNSNDNNILNFKSEEIRFKNKKLNQNDYMPYKNNVINILLNMLNKNVSNSVLYEGSCCLLYISNSTISVKTASECFIKLLISQHDNNIKLIVIDKLYYIMCKWKHILGNYIMDLLRSLNFPSKDIKIKILNLVLHILTKKNVHLVLNVIKKELLKLNEEFIYNSKELISRGNIPNNDPNKIVPITKDEEHGGGSTKVSNLEGFNNAYNNNNILSNVIDSGNYKKILIKFLQHICNMYTTDCICIVDLLFIYANTQEKNINYESAICIKKLANNSVLQNNILEKIIENMFEIKETTILRIFLWIVGQYMNKNKMILNFINILYEQMSYFLNNNMEESDVVNKLFNEKLKKNKFFNYNEISNNITDNNTTPYFQNIQTKTVILEDGTYATEAFATTPNKNPINLSDSNKNGAKFSANNNSSLNQFLYNLFCENDDLLLSVLCVCITKLYLRLLSNADDVFNFIRLASNIDEQKCGEKCGGKCGEKCGGKCGEKCGGKCGEKCGGKCGEKCEEKREENHEQNYDPNLMLKNLNVFRNKSIHILSSIIKYTTQKNIKSVTSVYENDSNVIRITQCLNIFLKLKVGIKNIDNETKKFIETFINGDKYYHDFIKKEEDKYCSLYGSSSKNCRKIETIEDDNINNEEGDNISLISDNEMENVDSIINFRILKENKNVLNMLDDEIVTKNENFEQMKLKYSLKNDILYDYNEFKYPIINQDNYSSLFLSKLHKSQPITSIADDIFIEIFPIISSINLILEFYIYNQSGIYLQNIFINLSTHNNLKPIDKIPQFNLAPNEKKKFRTTIKVHTTETGTIFGYVFFEKKNDPQKYYIVLNEININMNDYITASFVSSHLFRIMWSEFEWENKINVNTSISDAFELLKLIIKHTNMTIVERFMPLEYYEHEMKNVGENENITPIDVYISYISTLEDFKSLVNNSAFFSVNLFSRSIFGEDSLANFSVQKNSDGKLTGSIRVRSRTQGIALSLGDKITLIQSGINTELQ</sequence>
<dbReference type="InterPro" id="IPR002553">
    <property type="entry name" value="Clathrin/coatomer_adapt-like_N"/>
</dbReference>
<dbReference type="GO" id="GO:0006888">
    <property type="term" value="P:endoplasmic reticulum to Golgi vesicle-mediated transport"/>
    <property type="evidence" value="ECO:0007669"/>
    <property type="project" value="TreeGrafter"/>
</dbReference>
<dbReference type="InterPro" id="IPR016460">
    <property type="entry name" value="COPB1"/>
</dbReference>
<keyword evidence="9" id="KW-0472">Membrane</keyword>
<dbReference type="Pfam" id="PF01602">
    <property type="entry name" value="Adaptin_N"/>
    <property type="match status" value="1"/>
</dbReference>
<dbReference type="InterPro" id="IPR016024">
    <property type="entry name" value="ARM-type_fold"/>
</dbReference>
<dbReference type="GO" id="GO:0000139">
    <property type="term" value="C:Golgi membrane"/>
    <property type="evidence" value="ECO:0007669"/>
    <property type="project" value="UniProtKB-SubCell"/>
</dbReference>
<evidence type="ECO:0000256" key="1">
    <source>
        <dbReference type="ARBA" id="ARBA00004255"/>
    </source>
</evidence>
<evidence type="ECO:0000313" key="15">
    <source>
        <dbReference type="Proteomes" id="UP000072874"/>
    </source>
</evidence>
<dbReference type="PANTHER" id="PTHR10635">
    <property type="entry name" value="COATOMER SUBUNIT BETA"/>
    <property type="match status" value="1"/>
</dbReference>
<evidence type="ECO:0000259" key="13">
    <source>
        <dbReference type="Pfam" id="PF14806"/>
    </source>
</evidence>
<keyword evidence="10" id="KW-0968">Cytoplasmic vesicle</keyword>
<feature type="domain" description="Clathrin/coatomer adaptor adaptin-like N-terminal" evidence="11">
    <location>
        <begin position="25"/>
        <end position="447"/>
    </location>
</feature>
<dbReference type="GO" id="GO:0030126">
    <property type="term" value="C:COPI vesicle coat"/>
    <property type="evidence" value="ECO:0007669"/>
    <property type="project" value="InterPro"/>
</dbReference>
<reference evidence="14 15" key="1">
    <citation type="journal article" date="2014" name="BMC Biol.">
        <title>A comprehensive evaluation of rodent malaria parasite genomes and gene expression.</title>
        <authorList>
            <person name="Otto T.D."/>
            <person name="Bohme U."/>
            <person name="Jackson A.P."/>
            <person name="Hunt M."/>
            <person name="Franke-Fayard B."/>
            <person name="Hoeijmakers W.A."/>
            <person name="Religa A.A."/>
            <person name="Robertson L."/>
            <person name="Sanders M."/>
            <person name="Ogun S.A."/>
            <person name="Cunningham D."/>
            <person name="Erhart A."/>
            <person name="Billker O."/>
            <person name="Khan S.M."/>
            <person name="Stunnenberg H.G."/>
            <person name="Langhorne J."/>
            <person name="Holder A.A."/>
            <person name="Waters A.P."/>
            <person name="Newbold C.I."/>
            <person name="Pain A."/>
            <person name="Berriman M."/>
            <person name="Janse C.J."/>
        </authorList>
    </citation>
    <scope>NUCLEOTIDE SEQUENCE [LARGE SCALE GENOMIC DNA]</scope>
    <source>
        <strain evidence="14 15">17X</strain>
    </source>
</reference>
<dbReference type="VEuPathDB" id="PlasmoDB:PY01272"/>
<evidence type="ECO:0000256" key="8">
    <source>
        <dbReference type="ARBA" id="ARBA00023034"/>
    </source>
</evidence>
<dbReference type="SUPFAM" id="SSF48371">
    <property type="entry name" value="ARM repeat"/>
    <property type="match status" value="1"/>
</dbReference>
<keyword evidence="8" id="KW-0333">Golgi apparatus</keyword>
<evidence type="ECO:0000256" key="9">
    <source>
        <dbReference type="ARBA" id="ARBA00023136"/>
    </source>
</evidence>
<evidence type="ECO:0000256" key="4">
    <source>
        <dbReference type="ARBA" id="ARBA00022490"/>
    </source>
</evidence>
<evidence type="ECO:0000256" key="7">
    <source>
        <dbReference type="ARBA" id="ARBA00022927"/>
    </source>
</evidence>
<dbReference type="OrthoDB" id="10261439at2759"/>
<gene>
    <name evidence="14" type="ORF">PY17X_1016400</name>
</gene>
<organism evidence="14 15">
    <name type="scientific">Plasmodium yoelii</name>
    <dbReference type="NCBI Taxonomy" id="5861"/>
    <lineage>
        <taxon>Eukaryota</taxon>
        <taxon>Sar</taxon>
        <taxon>Alveolata</taxon>
        <taxon>Apicomplexa</taxon>
        <taxon>Aconoidasida</taxon>
        <taxon>Haemosporida</taxon>
        <taxon>Plasmodiidae</taxon>
        <taxon>Plasmodium</taxon>
        <taxon>Plasmodium (Vinckeia)</taxon>
    </lineage>
</organism>
<evidence type="ECO:0000259" key="12">
    <source>
        <dbReference type="Pfam" id="PF07718"/>
    </source>
</evidence>
<dbReference type="Pfam" id="PF14806">
    <property type="entry name" value="Coatomer_b_Cpla"/>
    <property type="match status" value="1"/>
</dbReference>
<dbReference type="GO" id="GO:0006891">
    <property type="term" value="P:intra-Golgi vesicle-mediated transport"/>
    <property type="evidence" value="ECO:0007669"/>
    <property type="project" value="TreeGrafter"/>
</dbReference>